<dbReference type="Proteomes" id="UP000887579">
    <property type="component" value="Unplaced"/>
</dbReference>
<protein>
    <submittedName>
        <fullName evidence="2">WHEP-TRS domain-containing protein</fullName>
    </submittedName>
</protein>
<sequence length="134" mass="15013">MSVQKFNSEEEIDEAIKKMLNMIETEKTKTNDLPLHHARRKSREMVVNKLVTKNLADLYAAKAEWTQNKAGSSGASGNAINEASLYAEIKKEENLVSEAKAKDSKSLETKDAIAKLLDLKKQYTTATGKHYNKI</sequence>
<organism evidence="1 2">
    <name type="scientific">Panagrolaimus sp. ES5</name>
    <dbReference type="NCBI Taxonomy" id="591445"/>
    <lineage>
        <taxon>Eukaryota</taxon>
        <taxon>Metazoa</taxon>
        <taxon>Ecdysozoa</taxon>
        <taxon>Nematoda</taxon>
        <taxon>Chromadorea</taxon>
        <taxon>Rhabditida</taxon>
        <taxon>Tylenchina</taxon>
        <taxon>Panagrolaimomorpha</taxon>
        <taxon>Panagrolaimoidea</taxon>
        <taxon>Panagrolaimidae</taxon>
        <taxon>Panagrolaimus</taxon>
    </lineage>
</organism>
<dbReference type="WBParaSite" id="ES5_v2.g27243.t1">
    <property type="protein sequence ID" value="ES5_v2.g27243.t1"/>
    <property type="gene ID" value="ES5_v2.g27243"/>
</dbReference>
<accession>A0AC34GC10</accession>
<evidence type="ECO:0000313" key="1">
    <source>
        <dbReference type="Proteomes" id="UP000887579"/>
    </source>
</evidence>
<reference evidence="2" key="1">
    <citation type="submission" date="2022-11" db="UniProtKB">
        <authorList>
            <consortium name="WormBaseParasite"/>
        </authorList>
    </citation>
    <scope>IDENTIFICATION</scope>
</reference>
<proteinExistence type="predicted"/>
<evidence type="ECO:0000313" key="2">
    <source>
        <dbReference type="WBParaSite" id="ES5_v2.g27243.t1"/>
    </source>
</evidence>
<name>A0AC34GC10_9BILA</name>